<gene>
    <name evidence="4" type="primary">LOC101860644</name>
</gene>
<evidence type="ECO:0000256" key="1">
    <source>
        <dbReference type="SAM" id="MobiDB-lite"/>
    </source>
</evidence>
<feature type="signal peptide" evidence="2">
    <location>
        <begin position="1"/>
        <end position="18"/>
    </location>
</feature>
<keyword evidence="3" id="KW-1185">Reference proteome</keyword>
<evidence type="ECO:0000256" key="2">
    <source>
        <dbReference type="SAM" id="SignalP"/>
    </source>
</evidence>
<keyword evidence="2" id="KW-0732">Signal</keyword>
<dbReference type="GeneID" id="101860644"/>
<feature type="region of interest" description="Disordered" evidence="1">
    <location>
        <begin position="144"/>
        <end position="165"/>
    </location>
</feature>
<dbReference type="PANTHER" id="PTHR34921:SF1">
    <property type="entry name" value="MEIOTIC RECOMBINATION PROTEIN REC114"/>
    <property type="match status" value="1"/>
</dbReference>
<organism evidence="3 4">
    <name type="scientific">Aplysia californica</name>
    <name type="common">California sea hare</name>
    <dbReference type="NCBI Taxonomy" id="6500"/>
    <lineage>
        <taxon>Eukaryota</taxon>
        <taxon>Metazoa</taxon>
        <taxon>Spiralia</taxon>
        <taxon>Lophotrochozoa</taxon>
        <taxon>Mollusca</taxon>
        <taxon>Gastropoda</taxon>
        <taxon>Heterobranchia</taxon>
        <taxon>Euthyneura</taxon>
        <taxon>Tectipleura</taxon>
        <taxon>Aplysiida</taxon>
        <taxon>Aplysioidea</taxon>
        <taxon>Aplysiidae</taxon>
        <taxon>Aplysia</taxon>
    </lineage>
</organism>
<reference evidence="4" key="1">
    <citation type="submission" date="2025-08" db="UniProtKB">
        <authorList>
            <consortium name="RefSeq"/>
        </authorList>
    </citation>
    <scope>IDENTIFICATION</scope>
</reference>
<evidence type="ECO:0000313" key="4">
    <source>
        <dbReference type="RefSeq" id="XP_005096013.2"/>
    </source>
</evidence>
<evidence type="ECO:0000313" key="3">
    <source>
        <dbReference type="Proteomes" id="UP000694888"/>
    </source>
</evidence>
<feature type="chain" id="PRO_5046569488" evidence="2">
    <location>
        <begin position="19"/>
        <end position="234"/>
    </location>
</feature>
<dbReference type="Proteomes" id="UP000694888">
    <property type="component" value="Unplaced"/>
</dbReference>
<name>A0ABM0JKQ9_APLCA</name>
<proteinExistence type="predicted"/>
<dbReference type="PANTHER" id="PTHR34921">
    <property type="entry name" value="MEIOTIC RECOMBINATION PROTEIN REC114"/>
    <property type="match status" value="1"/>
</dbReference>
<feature type="compositionally biased region" description="Basic and acidic residues" evidence="1">
    <location>
        <begin position="144"/>
        <end position="153"/>
    </location>
</feature>
<protein>
    <submittedName>
        <fullName evidence="4">Meiotic recombination protein REC114</fullName>
    </submittedName>
</protein>
<feature type="compositionally biased region" description="Basic residues" evidence="1">
    <location>
        <begin position="154"/>
        <end position="164"/>
    </location>
</feature>
<dbReference type="Pfam" id="PF15165">
    <property type="entry name" value="REC114-like"/>
    <property type="match status" value="1"/>
</dbReference>
<sequence length="234" mass="26596">MILYICPFSLFILNTSMSLTTGKLWKLDRYAHFIYDDSSKGGRWKQYDDDESALTLAITDMHQLIISQKDTVLESHNLVTSRDWIRGIAKNSSLLIMIKSKPNSRRFRMRFCEQGNISAVDACVGCIQQLKEFFPVKITHTIHDRDSSEETSRTHPHHTRHQSFIHRTSEEVTLGDIAQALLSQETMPRAYQSSIVEPALIPGLLHLCLADPSFPAFVQQVDKAMADICNNVTS</sequence>
<accession>A0ABM0JKQ9</accession>
<dbReference type="RefSeq" id="XP_005096013.2">
    <property type="nucleotide sequence ID" value="XM_005095956.3"/>
</dbReference>
<dbReference type="InterPro" id="IPR029168">
    <property type="entry name" value="REC114L"/>
</dbReference>